<dbReference type="Gene3D" id="1.10.730.10">
    <property type="entry name" value="Isoleucyl-tRNA Synthetase, Domain 1"/>
    <property type="match status" value="1"/>
</dbReference>
<dbReference type="GO" id="GO:0004812">
    <property type="term" value="F:aminoacyl-tRNA ligase activity"/>
    <property type="evidence" value="ECO:0007669"/>
    <property type="project" value="UniProtKB-KW"/>
</dbReference>
<dbReference type="InterPro" id="IPR009080">
    <property type="entry name" value="tRNAsynth_Ia_anticodon-bd"/>
</dbReference>
<dbReference type="EMBL" id="JTDY01000913">
    <property type="protein sequence ID" value="KOB75462.1"/>
    <property type="molecule type" value="Genomic_DNA"/>
</dbReference>
<protein>
    <submittedName>
        <fullName evidence="1">Methionyl-tRNA synthetase</fullName>
    </submittedName>
</protein>
<proteinExistence type="predicted"/>
<evidence type="ECO:0000313" key="1">
    <source>
        <dbReference type="EMBL" id="KOB75462.1"/>
    </source>
</evidence>
<evidence type="ECO:0000313" key="2">
    <source>
        <dbReference type="Proteomes" id="UP000037510"/>
    </source>
</evidence>
<keyword evidence="2" id="KW-1185">Reference proteome</keyword>
<sequence length="68" mass="7542">MSDSCRTLREQLNVDSDTLRINPTSSIGVCCQLVALVCALLAPYMPDTCRTLREQLNVDSDTLRINPT</sequence>
<keyword evidence="1" id="KW-0030">Aminoacyl-tRNA synthetase</keyword>
<comment type="caution">
    <text evidence="1">The sequence shown here is derived from an EMBL/GenBank/DDBJ whole genome shotgun (WGS) entry which is preliminary data.</text>
</comment>
<organism evidence="1 2">
    <name type="scientific">Operophtera brumata</name>
    <name type="common">Winter moth</name>
    <name type="synonym">Phalaena brumata</name>
    <dbReference type="NCBI Taxonomy" id="104452"/>
    <lineage>
        <taxon>Eukaryota</taxon>
        <taxon>Metazoa</taxon>
        <taxon>Ecdysozoa</taxon>
        <taxon>Arthropoda</taxon>
        <taxon>Hexapoda</taxon>
        <taxon>Insecta</taxon>
        <taxon>Pterygota</taxon>
        <taxon>Neoptera</taxon>
        <taxon>Endopterygota</taxon>
        <taxon>Lepidoptera</taxon>
        <taxon>Glossata</taxon>
        <taxon>Ditrysia</taxon>
        <taxon>Geometroidea</taxon>
        <taxon>Geometridae</taxon>
        <taxon>Larentiinae</taxon>
        <taxon>Operophtera</taxon>
    </lineage>
</organism>
<dbReference type="GO" id="GO:0005524">
    <property type="term" value="F:ATP binding"/>
    <property type="evidence" value="ECO:0007669"/>
    <property type="project" value="InterPro"/>
</dbReference>
<dbReference type="SUPFAM" id="SSF47323">
    <property type="entry name" value="Anticodon-binding domain of a subclass of class I aminoacyl-tRNA synthetases"/>
    <property type="match status" value="1"/>
</dbReference>
<dbReference type="GO" id="GO:0006418">
    <property type="term" value="P:tRNA aminoacylation for protein translation"/>
    <property type="evidence" value="ECO:0007669"/>
    <property type="project" value="InterPro"/>
</dbReference>
<dbReference type="AlphaFoldDB" id="A0A0L7LJ34"/>
<name>A0A0L7LJ34_OPEBR</name>
<keyword evidence="1" id="KW-0436">Ligase</keyword>
<reference evidence="1 2" key="1">
    <citation type="journal article" date="2015" name="Genome Biol. Evol.">
        <title>The genome of winter moth (Operophtera brumata) provides a genomic perspective on sexual dimorphism and phenology.</title>
        <authorList>
            <person name="Derks M.F."/>
            <person name="Smit S."/>
            <person name="Salis L."/>
            <person name="Schijlen E."/>
            <person name="Bossers A."/>
            <person name="Mateman C."/>
            <person name="Pijl A.S."/>
            <person name="de Ridder D."/>
            <person name="Groenen M.A."/>
            <person name="Visser M.E."/>
            <person name="Megens H.J."/>
        </authorList>
    </citation>
    <scope>NUCLEOTIDE SEQUENCE [LARGE SCALE GENOMIC DNA]</scope>
    <source>
        <strain evidence="1">WM2013NL</strain>
        <tissue evidence="1">Head and thorax</tissue>
    </source>
</reference>
<gene>
    <name evidence="1" type="ORF">OBRU01_07252</name>
</gene>
<dbReference type="Proteomes" id="UP000037510">
    <property type="component" value="Unassembled WGS sequence"/>
</dbReference>
<accession>A0A0L7LJ34</accession>